<dbReference type="Proteomes" id="UP000198683">
    <property type="component" value="Unassembled WGS sequence"/>
</dbReference>
<accession>A0A1G9J5M5</accession>
<dbReference type="STRING" id="683260.SAMN05421874_119113"/>
<dbReference type="InterPro" id="IPR019953">
    <property type="entry name" value="OHR"/>
</dbReference>
<evidence type="ECO:0000256" key="1">
    <source>
        <dbReference type="ARBA" id="ARBA00007378"/>
    </source>
</evidence>
<dbReference type="NCBIfam" id="TIGR03561">
    <property type="entry name" value="organ_hyd_perox"/>
    <property type="match status" value="1"/>
</dbReference>
<protein>
    <submittedName>
        <fullName evidence="3">Peroxiredoxin, Ohr subfamily</fullName>
    </submittedName>
</protein>
<dbReference type="PANTHER" id="PTHR33797">
    <property type="entry name" value="ORGANIC HYDROPEROXIDE RESISTANCE PROTEIN-LIKE"/>
    <property type="match status" value="1"/>
</dbReference>
<name>A0A1G9J5M5_9ACTN</name>
<evidence type="ECO:0000313" key="3">
    <source>
        <dbReference type="EMBL" id="SDL32523.1"/>
    </source>
</evidence>
<dbReference type="GO" id="GO:0006979">
    <property type="term" value="P:response to oxidative stress"/>
    <property type="evidence" value="ECO:0007669"/>
    <property type="project" value="InterPro"/>
</dbReference>
<sequence length="141" mass="14093">MSESTYTGIATSTGDGRSGGRAVTDDGQLDLTLAVPAAAGGPGGGTNPEQLFAAGWSSCFHSALKFVAAQRKIPVTDSAVIAEVTLHQGADGFSLSAALHVEMSGVSQETADELAAAAHRTCPYSKAVSGTIPVTVDATVA</sequence>
<keyword evidence="4" id="KW-1185">Reference proteome</keyword>
<dbReference type="Pfam" id="PF02566">
    <property type="entry name" value="OsmC"/>
    <property type="match status" value="1"/>
</dbReference>
<feature type="region of interest" description="Disordered" evidence="2">
    <location>
        <begin position="1"/>
        <end position="23"/>
    </location>
</feature>
<feature type="compositionally biased region" description="Polar residues" evidence="2">
    <location>
        <begin position="1"/>
        <end position="15"/>
    </location>
</feature>
<dbReference type="InterPro" id="IPR003718">
    <property type="entry name" value="OsmC/Ohr_fam"/>
</dbReference>
<dbReference type="RefSeq" id="WP_090770134.1">
    <property type="nucleotide sequence ID" value="NZ_FNFB01000019.1"/>
</dbReference>
<dbReference type="Gene3D" id="2.20.25.10">
    <property type="match status" value="1"/>
</dbReference>
<dbReference type="EMBL" id="FNFB01000019">
    <property type="protein sequence ID" value="SDL32523.1"/>
    <property type="molecule type" value="Genomic_DNA"/>
</dbReference>
<organism evidence="3 4">
    <name type="scientific">Nonomuraea maritima</name>
    <dbReference type="NCBI Taxonomy" id="683260"/>
    <lineage>
        <taxon>Bacteria</taxon>
        <taxon>Bacillati</taxon>
        <taxon>Actinomycetota</taxon>
        <taxon>Actinomycetes</taxon>
        <taxon>Streptosporangiales</taxon>
        <taxon>Streptosporangiaceae</taxon>
        <taxon>Nonomuraea</taxon>
    </lineage>
</organism>
<dbReference type="OrthoDB" id="9797508at2"/>
<dbReference type="SUPFAM" id="SSF82784">
    <property type="entry name" value="OsmC-like"/>
    <property type="match status" value="1"/>
</dbReference>
<dbReference type="InterPro" id="IPR036102">
    <property type="entry name" value="OsmC/Ohrsf"/>
</dbReference>
<gene>
    <name evidence="3" type="ORF">SAMN05421874_119113</name>
</gene>
<evidence type="ECO:0000313" key="4">
    <source>
        <dbReference type="Proteomes" id="UP000198683"/>
    </source>
</evidence>
<comment type="similarity">
    <text evidence="1">Belongs to the OsmC/Ohr family.</text>
</comment>
<proteinExistence type="inferred from homology"/>
<reference evidence="3 4" key="1">
    <citation type="submission" date="2016-10" db="EMBL/GenBank/DDBJ databases">
        <authorList>
            <person name="de Groot N.N."/>
        </authorList>
    </citation>
    <scope>NUCLEOTIDE SEQUENCE [LARGE SCALE GENOMIC DNA]</scope>
    <source>
        <strain evidence="3 4">CGMCC 4.5681</strain>
    </source>
</reference>
<dbReference type="AlphaFoldDB" id="A0A1G9J5M5"/>
<dbReference type="InterPro" id="IPR015946">
    <property type="entry name" value="KH_dom-like_a/b"/>
</dbReference>
<dbReference type="Gene3D" id="3.30.300.20">
    <property type="match status" value="1"/>
</dbReference>
<dbReference type="PANTHER" id="PTHR33797:SF2">
    <property type="entry name" value="ORGANIC HYDROPEROXIDE RESISTANCE PROTEIN-LIKE"/>
    <property type="match status" value="1"/>
</dbReference>
<evidence type="ECO:0000256" key="2">
    <source>
        <dbReference type="SAM" id="MobiDB-lite"/>
    </source>
</evidence>